<evidence type="ECO:0000313" key="3">
    <source>
        <dbReference type="Proteomes" id="UP000518316"/>
    </source>
</evidence>
<comment type="caution">
    <text evidence="2">The sequence shown here is derived from an EMBL/GenBank/DDBJ whole genome shotgun (WGS) entry which is preliminary data.</text>
</comment>
<dbReference type="EMBL" id="JACIVC010000070">
    <property type="protein sequence ID" value="MBB1070600.1"/>
    <property type="molecule type" value="Genomic_DNA"/>
</dbReference>
<dbReference type="AlphaFoldDB" id="A0A7W3Y8Z8"/>
<dbReference type="InterPro" id="IPR000361">
    <property type="entry name" value="ATAP_core_dom"/>
</dbReference>
<dbReference type="Gene3D" id="2.60.300.12">
    <property type="entry name" value="HesB-like domain"/>
    <property type="match status" value="1"/>
</dbReference>
<organism evidence="2 3">
    <name type="scientific">Limosilactobacillus albertensis</name>
    <dbReference type="NCBI Taxonomy" id="2759752"/>
    <lineage>
        <taxon>Bacteria</taxon>
        <taxon>Bacillati</taxon>
        <taxon>Bacillota</taxon>
        <taxon>Bacilli</taxon>
        <taxon>Lactobacillales</taxon>
        <taxon>Lactobacillaceae</taxon>
        <taxon>Limosilactobacillus</taxon>
    </lineage>
</organism>
<dbReference type="InterPro" id="IPR035903">
    <property type="entry name" value="HesB-like_dom_sf"/>
</dbReference>
<dbReference type="SUPFAM" id="SSF89360">
    <property type="entry name" value="HesB-like domain"/>
    <property type="match status" value="1"/>
</dbReference>
<keyword evidence="3" id="KW-1185">Reference proteome</keyword>
<name>A0A7W3Y8Z8_9LACO</name>
<evidence type="ECO:0000259" key="1">
    <source>
        <dbReference type="Pfam" id="PF01521"/>
    </source>
</evidence>
<proteinExistence type="predicted"/>
<dbReference type="Pfam" id="PF01521">
    <property type="entry name" value="Fe-S_biosyn"/>
    <property type="match status" value="1"/>
</dbReference>
<protein>
    <submittedName>
        <fullName evidence="2">Iron-sulfur cluster biosynthesis family protein</fullName>
    </submittedName>
</protein>
<accession>A0A7W3Y8Z8</accession>
<evidence type="ECO:0000313" key="2">
    <source>
        <dbReference type="EMBL" id="MBB1070600.1"/>
    </source>
</evidence>
<sequence>MGMRLMDITFTNQAMERLQRYNPSAKKMLLDFDDGVGPFSAVGSCSLDGGYRLIFVKKDLATPDYDKKLTSNLGDVFIKEHTAVQFDKEMEVRFNPQYFTMPLVSSKRILTSNLEVLDLSDTELNLQTDKAHDC</sequence>
<gene>
    <name evidence="2" type="ORF">H5S40_10635</name>
</gene>
<dbReference type="Proteomes" id="UP000518316">
    <property type="component" value="Unassembled WGS sequence"/>
</dbReference>
<feature type="domain" description="Core" evidence="1">
    <location>
        <begin position="6"/>
        <end position="117"/>
    </location>
</feature>
<reference evidence="2 3" key="1">
    <citation type="submission" date="2020-07" db="EMBL/GenBank/DDBJ databases">
        <title>Description of Limosilactobacillus balticus sp. nov., Limosilactobacillus agrestis sp. nov., Limosilactobacillus albertensis sp. nov., Limosilactobacillus rudii sp. nov., Limosilactobacillus fastidiosus sp. nov., five novel Limosilactobacillus species isolated from the vertebrate gastrointestinal tract, and proposal of 6 subspecies of Limosilactobacillus reuteri adapted to the gastrointestinal tract of specific vertebrate hosts.</title>
        <authorList>
            <person name="Li F."/>
            <person name="Cheng C."/>
            <person name="Zheng J."/>
            <person name="Quevedo R.M."/>
            <person name="Li J."/>
            <person name="Roos S."/>
            <person name="Gaenzle M.G."/>
            <person name="Walter J."/>
        </authorList>
    </citation>
    <scope>NUCLEOTIDE SEQUENCE [LARGE SCALE GENOMIC DNA]</scope>
    <source>
        <strain evidence="2 3">RRLNB_1_1</strain>
    </source>
</reference>